<dbReference type="InterPro" id="IPR000742">
    <property type="entry name" value="EGF"/>
</dbReference>
<feature type="region of interest" description="Disordered" evidence="2">
    <location>
        <begin position="1100"/>
        <end position="1142"/>
    </location>
</feature>
<evidence type="ECO:0000256" key="3">
    <source>
        <dbReference type="SAM" id="Phobius"/>
    </source>
</evidence>
<dbReference type="GO" id="GO:0042813">
    <property type="term" value="F:Wnt receptor activity"/>
    <property type="evidence" value="ECO:0007669"/>
    <property type="project" value="TreeGrafter"/>
</dbReference>
<feature type="domain" description="EGF-like" evidence="4">
    <location>
        <begin position="960"/>
        <end position="1001"/>
    </location>
</feature>
<dbReference type="InterPro" id="IPR011042">
    <property type="entry name" value="6-blade_b-propeller_TolB-like"/>
</dbReference>
<feature type="transmembrane region" description="Helical" evidence="3">
    <location>
        <begin position="1065"/>
        <end position="1090"/>
    </location>
</feature>
<evidence type="ECO:0000313" key="5">
    <source>
        <dbReference type="EMBL" id="KAH3812026.1"/>
    </source>
</evidence>
<keyword evidence="3" id="KW-0812">Transmembrane</keyword>
<dbReference type="SUPFAM" id="SSF63825">
    <property type="entry name" value="YWTD domain"/>
    <property type="match status" value="3"/>
</dbReference>
<name>A0A9D4G7N5_DREPO</name>
<accession>A0A9D4G7N5</accession>
<protein>
    <recommendedName>
        <fullName evidence="4">EGF-like domain-containing protein</fullName>
    </recommendedName>
</protein>
<dbReference type="SMART" id="SM00181">
    <property type="entry name" value="EGF"/>
    <property type="match status" value="3"/>
</dbReference>
<keyword evidence="6" id="KW-1185">Reference proteome</keyword>
<keyword evidence="3" id="KW-0472">Membrane</keyword>
<dbReference type="OrthoDB" id="6125103at2759"/>
<evidence type="ECO:0000256" key="2">
    <source>
        <dbReference type="SAM" id="MobiDB-lite"/>
    </source>
</evidence>
<feature type="domain" description="EGF-like" evidence="4">
    <location>
        <begin position="315"/>
        <end position="356"/>
    </location>
</feature>
<dbReference type="InterPro" id="IPR050778">
    <property type="entry name" value="Cueball_EGF_LRP_Nidogen"/>
</dbReference>
<evidence type="ECO:0000313" key="6">
    <source>
        <dbReference type="Proteomes" id="UP000828390"/>
    </source>
</evidence>
<dbReference type="Gene3D" id="2.120.10.30">
    <property type="entry name" value="TolB, C-terminal domain"/>
    <property type="match status" value="3"/>
</dbReference>
<evidence type="ECO:0000256" key="1">
    <source>
        <dbReference type="PROSITE-ProRule" id="PRU00461"/>
    </source>
</evidence>
<organism evidence="5 6">
    <name type="scientific">Dreissena polymorpha</name>
    <name type="common">Zebra mussel</name>
    <name type="synonym">Mytilus polymorpha</name>
    <dbReference type="NCBI Taxonomy" id="45954"/>
    <lineage>
        <taxon>Eukaryota</taxon>
        <taxon>Metazoa</taxon>
        <taxon>Spiralia</taxon>
        <taxon>Lophotrochozoa</taxon>
        <taxon>Mollusca</taxon>
        <taxon>Bivalvia</taxon>
        <taxon>Autobranchia</taxon>
        <taxon>Heteroconchia</taxon>
        <taxon>Euheterodonta</taxon>
        <taxon>Imparidentia</taxon>
        <taxon>Neoheterodontei</taxon>
        <taxon>Myida</taxon>
        <taxon>Dreissenoidea</taxon>
        <taxon>Dreissenidae</taxon>
        <taxon>Dreissena</taxon>
    </lineage>
</organism>
<evidence type="ECO:0000259" key="4">
    <source>
        <dbReference type="SMART" id="SM00181"/>
    </source>
</evidence>
<dbReference type="GO" id="GO:0005886">
    <property type="term" value="C:plasma membrane"/>
    <property type="evidence" value="ECO:0007669"/>
    <property type="project" value="TreeGrafter"/>
</dbReference>
<dbReference type="Pfam" id="PF14670">
    <property type="entry name" value="FXa_inhibition"/>
    <property type="match status" value="1"/>
</dbReference>
<gene>
    <name evidence="5" type="ORF">DPMN_140447</name>
</gene>
<dbReference type="Pfam" id="PF00058">
    <property type="entry name" value="Ldl_recept_b"/>
    <property type="match status" value="1"/>
</dbReference>
<reference evidence="5" key="2">
    <citation type="submission" date="2020-11" db="EMBL/GenBank/DDBJ databases">
        <authorList>
            <person name="McCartney M.A."/>
            <person name="Auch B."/>
            <person name="Kono T."/>
            <person name="Mallez S."/>
            <person name="Becker A."/>
            <person name="Gohl D.M."/>
            <person name="Silverstein K.A.T."/>
            <person name="Koren S."/>
            <person name="Bechman K.B."/>
            <person name="Herman A."/>
            <person name="Abrahante J.E."/>
            <person name="Garbe J."/>
        </authorList>
    </citation>
    <scope>NUCLEOTIDE SEQUENCE</scope>
    <source>
        <strain evidence="5">Duluth1</strain>
        <tissue evidence="5">Whole animal</tissue>
    </source>
</reference>
<feature type="repeat" description="LDL-receptor class B" evidence="1">
    <location>
        <begin position="177"/>
        <end position="220"/>
    </location>
</feature>
<dbReference type="SUPFAM" id="SSF57184">
    <property type="entry name" value="Growth factor receptor domain"/>
    <property type="match status" value="1"/>
</dbReference>
<dbReference type="EMBL" id="JAIWYP010000006">
    <property type="protein sequence ID" value="KAH3812026.1"/>
    <property type="molecule type" value="Genomic_DNA"/>
</dbReference>
<keyword evidence="3" id="KW-1133">Transmembrane helix</keyword>
<dbReference type="GO" id="GO:0017147">
    <property type="term" value="F:Wnt-protein binding"/>
    <property type="evidence" value="ECO:0007669"/>
    <property type="project" value="TreeGrafter"/>
</dbReference>
<dbReference type="SMART" id="SM00135">
    <property type="entry name" value="LY"/>
    <property type="match status" value="5"/>
</dbReference>
<dbReference type="PANTHER" id="PTHR46513">
    <property type="entry name" value="VITELLOGENIN RECEPTOR-LIKE PROTEIN-RELATED-RELATED"/>
    <property type="match status" value="1"/>
</dbReference>
<feature type="repeat" description="LDL-receptor class B" evidence="1">
    <location>
        <begin position="221"/>
        <end position="263"/>
    </location>
</feature>
<sequence>MLTRARNPGMTSTARDLIVLFVFMTWVSGGLIQNGTVIFTGMESSVYFSDNIGDWITRGIDFNVSTFNTESGYSLACDSHKGQVVISNPQRSTLLVYDVISDRNVAFYIGTSKDVGQVTIDWRAGNVYWADAGYGWIAMKELPDDVTTHNSLDPHFRVLVDRRLDMPTGLAVFPEKYFLFWADAGSSPKIERSNLMGLQRKVIVYQSLLTPRALAIDHAYERLYWTDEARGTVESCDMEGSGRSVLLSKPGWAMYGIAVYQGSILCTGAFGTENFTVAIPVNQTTAFKRANLPVRFGHLALYSRDSQPRDSDSNRCESALRSCDQICVVESNSGHTECYCHDGYAVTPNGLRMTCEVDVVNVERSIMFTNGDRICAISVNILTLKYGEGSIPLTVHCHVVTSQLGTITRFALDIKSSNVYFTNGTHIAVQPVFKSQLQMLYTVNTTGVAIVDMDFDWKSRQLLWIENGTATLFYTYVNGTAFEIKKKTVNGGGTIISLAVDPHNSIVYFIIQNDSTYRMQAWARQNDTQTPVPGTELAAPTDLEYDRIGNRLVWIDDGGFVGFLSLTDNRQTRATFNSNSKRNALVIYKNFIVSSSAGGSHFRVLYMKNPDARVEVITMANVTTSAVLDLHVWDSALQPQDLGFCDVNNGHCQQICLPDANAERCACALGYTLNATDGRTCSAGFMSSEYIVIFDEIHNKIYQVSNGDSSTKVHALETGKSDNISALAFDSNLGTVVWNDRSVRTVRKKTIGSEVISTLDIVTGVDTYLAIDGSTGNVYVLADNSIRVAEGRHVYTVDAPFSAGRMKRLALAPQKGRMAWTREVTTPAIKLTIVRADMDGSNERDIAETDGTVDDLAFDPDTGDVLFWCNSVNDEVKRMDVSLITRATDVYKGLQLHPVAIDVAGPYLYLVPRDERKLLRMSSNDGSGRKVVFESPLLGSLINFYVKQTGTVPVHPVCSNCNGQCSHVCLPDGDTVKCACPDGKALAVDRKTCPSAAIRCQVTTHRSIMGLQHCCPDRPGAVCAVNCSIGFTKATPYRIECRVNGEWNVSLETVCSEDRSPPASVTIIAAAAGGGGAVVVIITIIVVCCCRSRNKSRKDLAPQHTSSANGLAGHDNPDTVVDNDRGHGYSTLGAASADPPMSLTKEEQADGGVYHEIDETALRVELPPKPEKQGDNHWSRRANKYSKFPMPDDKYSSYLTAVAVDVPPPDYPFTSSGQSPLPLEDADGYLASSSVSGGSLAESRLRDFNSHSGADNPRVDMGRYSQGAVSYNARGYPPLANNSGLQSGNAYLSLSSDGGSAYKTSSERY</sequence>
<dbReference type="GO" id="GO:0060070">
    <property type="term" value="P:canonical Wnt signaling pathway"/>
    <property type="evidence" value="ECO:0007669"/>
    <property type="project" value="TreeGrafter"/>
</dbReference>
<dbReference type="PANTHER" id="PTHR46513:SF13">
    <property type="entry name" value="EGF-LIKE DOMAIN-CONTAINING PROTEIN"/>
    <property type="match status" value="1"/>
</dbReference>
<feature type="region of interest" description="Disordered" evidence="2">
    <location>
        <begin position="1287"/>
        <end position="1309"/>
    </location>
</feature>
<comment type="caution">
    <text evidence="5">The sequence shown here is derived from an EMBL/GenBank/DDBJ whole genome shotgun (WGS) entry which is preliminary data.</text>
</comment>
<feature type="domain" description="EGF-like" evidence="4">
    <location>
        <begin position="644"/>
        <end position="682"/>
    </location>
</feature>
<reference evidence="5" key="1">
    <citation type="journal article" date="2019" name="bioRxiv">
        <title>The Genome of the Zebra Mussel, Dreissena polymorpha: A Resource for Invasive Species Research.</title>
        <authorList>
            <person name="McCartney M.A."/>
            <person name="Auch B."/>
            <person name="Kono T."/>
            <person name="Mallez S."/>
            <person name="Zhang Y."/>
            <person name="Obille A."/>
            <person name="Becker A."/>
            <person name="Abrahante J.E."/>
            <person name="Garbe J."/>
            <person name="Badalamenti J.P."/>
            <person name="Herman A."/>
            <person name="Mangelson H."/>
            <person name="Liachko I."/>
            <person name="Sullivan S."/>
            <person name="Sone E.D."/>
            <person name="Koren S."/>
            <person name="Silverstein K.A.T."/>
            <person name="Beckman K.B."/>
            <person name="Gohl D.M."/>
        </authorList>
    </citation>
    <scope>NUCLEOTIDE SEQUENCE</scope>
    <source>
        <strain evidence="5">Duluth1</strain>
        <tissue evidence="5">Whole animal</tissue>
    </source>
</reference>
<proteinExistence type="predicted"/>
<dbReference type="Proteomes" id="UP000828390">
    <property type="component" value="Unassembled WGS sequence"/>
</dbReference>
<dbReference type="InterPro" id="IPR009030">
    <property type="entry name" value="Growth_fac_rcpt_cys_sf"/>
</dbReference>
<dbReference type="InterPro" id="IPR000033">
    <property type="entry name" value="LDLR_classB_rpt"/>
</dbReference>
<dbReference type="PROSITE" id="PS51120">
    <property type="entry name" value="LDLRB"/>
    <property type="match status" value="2"/>
</dbReference>